<feature type="transmembrane region" description="Helical" evidence="1">
    <location>
        <begin position="38"/>
        <end position="61"/>
    </location>
</feature>
<dbReference type="Proteomes" id="UP000325182">
    <property type="component" value="Unassembled WGS sequence"/>
</dbReference>
<organism evidence="2 3">
    <name type="scientific">Rossellomorea vietnamensis</name>
    <dbReference type="NCBI Taxonomy" id="218284"/>
    <lineage>
        <taxon>Bacteria</taxon>
        <taxon>Bacillati</taxon>
        <taxon>Bacillota</taxon>
        <taxon>Bacilli</taxon>
        <taxon>Bacillales</taxon>
        <taxon>Bacillaceae</taxon>
        <taxon>Rossellomorea</taxon>
    </lineage>
</organism>
<keyword evidence="1" id="KW-1133">Transmembrane helix</keyword>
<protein>
    <submittedName>
        <fullName evidence="2">ATPase</fullName>
    </submittedName>
</protein>
<dbReference type="AlphaFoldDB" id="A0A5D4ML16"/>
<accession>A0A5D4ML16</accession>
<reference evidence="2 3" key="1">
    <citation type="submission" date="2019-08" db="EMBL/GenBank/DDBJ databases">
        <title>Bacillus genomes from the desert of Cuatro Cienegas, Coahuila.</title>
        <authorList>
            <person name="Olmedo-Alvarez G."/>
        </authorList>
    </citation>
    <scope>NUCLEOTIDE SEQUENCE [LARGE SCALE GENOMIC DNA]</scope>
    <source>
        <strain evidence="2 3">CH128b_4D</strain>
    </source>
</reference>
<evidence type="ECO:0000256" key="1">
    <source>
        <dbReference type="SAM" id="Phobius"/>
    </source>
</evidence>
<feature type="transmembrane region" description="Helical" evidence="1">
    <location>
        <begin position="6"/>
        <end position="26"/>
    </location>
</feature>
<sequence length="67" mass="7588">MLKRDWIPLIVSFATMTVLYLIGYFARIEVLTFKLSFSYTEISLVPIAAGFAAGMISQWVLKKKVEA</sequence>
<keyword evidence="1" id="KW-0812">Transmembrane</keyword>
<comment type="caution">
    <text evidence="2">The sequence shown here is derived from an EMBL/GenBank/DDBJ whole genome shotgun (WGS) entry which is preliminary data.</text>
</comment>
<gene>
    <name evidence="2" type="ORF">FZC84_01390</name>
</gene>
<proteinExistence type="predicted"/>
<name>A0A5D4ML16_9BACI</name>
<evidence type="ECO:0000313" key="2">
    <source>
        <dbReference type="EMBL" id="TYS01681.1"/>
    </source>
</evidence>
<dbReference type="EMBL" id="VTEG01000001">
    <property type="protein sequence ID" value="TYS01681.1"/>
    <property type="molecule type" value="Genomic_DNA"/>
</dbReference>
<keyword evidence="1" id="KW-0472">Membrane</keyword>
<evidence type="ECO:0000313" key="3">
    <source>
        <dbReference type="Proteomes" id="UP000325182"/>
    </source>
</evidence>